<feature type="domain" description="DUF1542" evidence="5">
    <location>
        <begin position="737"/>
        <end position="808"/>
    </location>
</feature>
<dbReference type="NCBIfam" id="TIGR03715">
    <property type="entry name" value="KxYKxGKxW"/>
    <property type="match status" value="1"/>
</dbReference>
<feature type="domain" description="DUF1542" evidence="5">
    <location>
        <begin position="330"/>
        <end position="396"/>
    </location>
</feature>
<feature type="compositionally biased region" description="Basic and acidic residues" evidence="3">
    <location>
        <begin position="803"/>
        <end position="819"/>
    </location>
</feature>
<feature type="region of interest" description="Disordered" evidence="3">
    <location>
        <begin position="691"/>
        <end position="710"/>
    </location>
</feature>
<feature type="domain" description="DUF1542" evidence="5">
    <location>
        <begin position="656"/>
        <end position="727"/>
    </location>
</feature>
<feature type="domain" description="DUF1542" evidence="5">
    <location>
        <begin position="1223"/>
        <end position="1294"/>
    </location>
</feature>
<accession>A0ABM9N1M6</accession>
<name>A0ABM9N1M6_9LACO</name>
<dbReference type="RefSeq" id="WP_338346415.1">
    <property type="nucleotide sequence ID" value="NZ_CAUZLR010000012.1"/>
</dbReference>
<feature type="domain" description="DUF1542" evidence="5">
    <location>
        <begin position="980"/>
        <end position="1051"/>
    </location>
</feature>
<dbReference type="InterPro" id="IPR022263">
    <property type="entry name" value="KxYKxGKxW"/>
</dbReference>
<dbReference type="EMBL" id="CAUZLR010000012">
    <property type="protein sequence ID" value="CAK1253980.1"/>
    <property type="molecule type" value="Genomic_DNA"/>
</dbReference>
<keyword evidence="4" id="KW-1133">Transmembrane helix</keyword>
<evidence type="ECO:0000256" key="4">
    <source>
        <dbReference type="SAM" id="Phobius"/>
    </source>
</evidence>
<feature type="region of interest" description="Disordered" evidence="3">
    <location>
        <begin position="599"/>
        <end position="633"/>
    </location>
</feature>
<feature type="domain" description="DUF1542" evidence="5">
    <location>
        <begin position="494"/>
        <end position="563"/>
    </location>
</feature>
<comment type="caution">
    <text evidence="6">The sequence shown here is derived from an EMBL/GenBank/DDBJ whole genome shotgun (WGS) entry which is preliminary data.</text>
</comment>
<feature type="region of interest" description="Disordered" evidence="3">
    <location>
        <begin position="803"/>
        <end position="825"/>
    </location>
</feature>
<sequence>MNKEYIKKEHYKMYKAGKRWIYAAVAAFSLTGVGASVASNSDFGHLFPLNSVMDTIGWHSVSADDTDVTKPQAFTNNGYPVYSDPSQITFTNKREATVGKWVNIGPIDSFVKNSKGNDQHVNFAIVGAYARADANGNPYITIAIGTTQLAGQSIGTRNSFYGYASNGSAKTFQYQYPKEGVWAYIKTTDLDSSYNQIGLQFTANNGVGGSDGDKHNALMAAKVQTQTNDSLNGDIATATAKVKAAETETDKMMDLLKAEQTKIDNAIDADPTLTSTEKTNQKALIPPMLTEAKAKMDYEVDTATIDSIEQSYIPKIDAAHTQGTPLADQKTAAKKVVDNKANAQVTAIKANNDMTDAEQTAAIKKVTDAQTTMDNNIDNATDADHVNSSRDDSTQNAIIENANQAAMTLAARQAAAKSQLETDKTNAENEIDGDVTLTSSEKTQRKAAIESAVSSAEATIASATKAQQVVDALNAAETTITNEQVHGTDLDVQKTTAKQSVSDYADQIKQQIAADNTLTTAEKNQQTRNVDQAVVNIQKQIADAANADMVNKYRDDGKNAIKEMYQPGTALSDQKTNAKGKVDAEATTVKAAIKADSTLTTDEKNAQTAAVESDRQKADQNIDNATNADGVNTARDNGIAAIDADHQSGKSTDEQKTTQKANVDAEAKKVSTAINADNTLTTDEKNAQLAAVESDRQSADNNIDNASDADGINSAASAGITKIDADHQPGKSIDDQKTTQKANVDAEAKKVDAAISADNTLTTDEKNAQTAAVEADRKAADENIDNASDADGINSAASDGIQKIDADHKPGTSTDDQKKAQKANVDAEAQKVSTAINADNTLTTDEKNAQLAAVEADRKSADANIDNASDADGINAAASAGITNIDADHKPGKSTDEQKTTQKGNVDAEAKKVSTAINADNTLTTDEKNAQLAAVEADRKSANQNIDNASNADGINSAASAGITKIDADHKPGKSTDDQKTTQKANVDAEAQKVSTAIKADNTLTTDEKNVQLAAVETDRQTADKNIDNASNADAINSAASAGITKIDADHKPGTSTDDQKTTQKGNVDAEAQKVSTAIKADNTLTTDEKNAQLAAVETDRQTADNNIDNASNADGINSAASAGITKIDADHKPGTSTDVQKTTQKANVDAEAEKVIKAIKADTTLTTDEKNSQVGRVQTDQTQADQKIDDASDADGINAAALAGIQKIDADHVSGKATDDQKTTQKANVDAEAKKVDAAIQADNTLTTNEKNVQSAAVEADRKAADENIDNASDADGINSAASDGIQKIDADHKPGTSTDDQKKAQKANVDAEAKKVDAAINADNTLTTDEKKAQLAAVEADRKAADENIDNAVLVC</sequence>
<feature type="compositionally biased region" description="Basic and acidic residues" evidence="3">
    <location>
        <begin position="886"/>
        <end position="909"/>
    </location>
</feature>
<proteinExistence type="predicted"/>
<feature type="domain" description="DUF1542" evidence="5">
    <location>
        <begin position="818"/>
        <end position="889"/>
    </location>
</feature>
<dbReference type="Proteomes" id="UP001314261">
    <property type="component" value="Unassembled WGS sequence"/>
</dbReference>
<evidence type="ECO:0000313" key="6">
    <source>
        <dbReference type="EMBL" id="CAK1253980.1"/>
    </source>
</evidence>
<feature type="domain" description="DUF1542" evidence="5">
    <location>
        <begin position="575"/>
        <end position="646"/>
    </location>
</feature>
<feature type="domain" description="DUF1542" evidence="5">
    <location>
        <begin position="1142"/>
        <end position="1214"/>
    </location>
</feature>
<gene>
    <name evidence="6" type="ORF">R54839_PPFHFPJH_01593</name>
</gene>
<feature type="region of interest" description="Disordered" evidence="3">
    <location>
        <begin position="1289"/>
        <end position="1314"/>
    </location>
</feature>
<feature type="transmembrane region" description="Helical" evidence="4">
    <location>
        <begin position="20"/>
        <end position="38"/>
    </location>
</feature>
<feature type="domain" description="DUF1542" evidence="5">
    <location>
        <begin position="903"/>
        <end position="970"/>
    </location>
</feature>
<feature type="region of interest" description="Disordered" evidence="3">
    <location>
        <begin position="725"/>
        <end position="745"/>
    </location>
</feature>
<feature type="region of interest" description="Disordered" evidence="3">
    <location>
        <begin position="967"/>
        <end position="988"/>
    </location>
</feature>
<feature type="domain" description="DUF1542" evidence="5">
    <location>
        <begin position="1065"/>
        <end position="1132"/>
    </location>
</feature>
<dbReference type="InterPro" id="IPR011439">
    <property type="entry name" value="DUF1542"/>
</dbReference>
<protein>
    <submittedName>
        <fullName evidence="6">Chromosome segregation ATPase Smc (Smc)</fullName>
    </submittedName>
</protein>
<reference evidence="6 7" key="1">
    <citation type="submission" date="2023-10" db="EMBL/GenBank/DDBJ databases">
        <authorList>
            <person name="Botero Cardona J."/>
        </authorList>
    </citation>
    <scope>NUCLEOTIDE SEQUENCE [LARGE SCALE GENOMIC DNA]</scope>
    <source>
        <strain evidence="6 7">R-54839</strain>
    </source>
</reference>
<keyword evidence="4" id="KW-0812">Transmembrane</keyword>
<keyword evidence="7" id="KW-1185">Reference proteome</keyword>
<dbReference type="Pfam" id="PF07564">
    <property type="entry name" value="DUF1542"/>
    <property type="match status" value="11"/>
</dbReference>
<feature type="coiled-coil region" evidence="2">
    <location>
        <begin position="925"/>
        <end position="952"/>
    </location>
</feature>
<evidence type="ECO:0000256" key="3">
    <source>
        <dbReference type="SAM" id="MobiDB-lite"/>
    </source>
</evidence>
<feature type="compositionally biased region" description="Basic and acidic residues" evidence="3">
    <location>
        <begin position="967"/>
        <end position="981"/>
    </location>
</feature>
<feature type="compositionally biased region" description="Basic and acidic residues" evidence="3">
    <location>
        <begin position="1047"/>
        <end position="1062"/>
    </location>
</feature>
<keyword evidence="4" id="KW-0472">Membrane</keyword>
<organism evidence="6 7">
    <name type="scientific">Fructobacillus fructosus</name>
    <dbReference type="NCBI Taxonomy" id="1631"/>
    <lineage>
        <taxon>Bacteria</taxon>
        <taxon>Bacillati</taxon>
        <taxon>Bacillota</taxon>
        <taxon>Bacilli</taxon>
        <taxon>Lactobacillales</taxon>
        <taxon>Lactobacillaceae</taxon>
        <taxon>Fructobacillus</taxon>
    </lineage>
</organism>
<evidence type="ECO:0000256" key="1">
    <source>
        <dbReference type="ARBA" id="ARBA00022729"/>
    </source>
</evidence>
<feature type="region of interest" description="Disordered" evidence="3">
    <location>
        <begin position="883"/>
        <end position="909"/>
    </location>
</feature>
<keyword evidence="2" id="KW-0175">Coiled coil</keyword>
<dbReference type="Pfam" id="PF19258">
    <property type="entry name" value="KxYKxGKxW_sig"/>
    <property type="match status" value="1"/>
</dbReference>
<evidence type="ECO:0000256" key="2">
    <source>
        <dbReference type="SAM" id="Coils"/>
    </source>
</evidence>
<feature type="compositionally biased region" description="Low complexity" evidence="3">
    <location>
        <begin position="699"/>
        <end position="710"/>
    </location>
</feature>
<evidence type="ECO:0000259" key="5">
    <source>
        <dbReference type="Pfam" id="PF07564"/>
    </source>
</evidence>
<feature type="compositionally biased region" description="Polar residues" evidence="3">
    <location>
        <begin position="621"/>
        <end position="630"/>
    </location>
</feature>
<feature type="region of interest" description="Disordered" evidence="3">
    <location>
        <begin position="1046"/>
        <end position="1071"/>
    </location>
</feature>
<feature type="region of interest" description="Disordered" evidence="3">
    <location>
        <begin position="645"/>
        <end position="667"/>
    </location>
</feature>
<evidence type="ECO:0000313" key="7">
    <source>
        <dbReference type="Proteomes" id="UP001314261"/>
    </source>
</evidence>
<keyword evidence="1" id="KW-0732">Signal</keyword>